<dbReference type="STRING" id="80854.MVIS_0741"/>
<evidence type="ECO:0000256" key="3">
    <source>
        <dbReference type="ARBA" id="ARBA00022475"/>
    </source>
</evidence>
<name>A0A090I9Y4_9GAMM</name>
<feature type="transmembrane region" description="Helical" evidence="7">
    <location>
        <begin position="12"/>
        <end position="30"/>
    </location>
</feature>
<comment type="subcellular location">
    <subcellularLocation>
        <location evidence="1 7">Cell membrane</location>
        <topology evidence="1 7">Multi-pass membrane protein</topology>
    </subcellularLocation>
</comment>
<dbReference type="InterPro" id="IPR042193">
    <property type="entry name" value="FHIPEP_3"/>
</dbReference>
<feature type="transmembrane region" description="Helical" evidence="7">
    <location>
        <begin position="231"/>
        <end position="255"/>
    </location>
</feature>
<evidence type="ECO:0000256" key="2">
    <source>
        <dbReference type="ARBA" id="ARBA00008835"/>
    </source>
</evidence>
<dbReference type="GO" id="GO:0005886">
    <property type="term" value="C:plasma membrane"/>
    <property type="evidence" value="ECO:0007669"/>
    <property type="project" value="UniProtKB-SubCell"/>
</dbReference>
<dbReference type="PANTHER" id="PTHR30161">
    <property type="entry name" value="FLAGELLAR EXPORT PROTEIN, MEMBRANE FLHA SUBUNIT-RELATED"/>
    <property type="match status" value="1"/>
</dbReference>
<dbReference type="Gene3D" id="3.40.30.60">
    <property type="entry name" value="FHIPEP family, domain 1"/>
    <property type="match status" value="1"/>
</dbReference>
<dbReference type="GO" id="GO:0044780">
    <property type="term" value="P:bacterial-type flagellum assembly"/>
    <property type="evidence" value="ECO:0007669"/>
    <property type="project" value="InterPro"/>
</dbReference>
<feature type="transmembrane region" description="Helical" evidence="7">
    <location>
        <begin position="36"/>
        <end position="54"/>
    </location>
</feature>
<evidence type="ECO:0000256" key="4">
    <source>
        <dbReference type="ARBA" id="ARBA00022692"/>
    </source>
</evidence>
<dbReference type="GO" id="GO:0009306">
    <property type="term" value="P:protein secretion"/>
    <property type="evidence" value="ECO:0007669"/>
    <property type="project" value="InterPro"/>
</dbReference>
<keyword evidence="8" id="KW-0969">Cilium</keyword>
<dbReference type="PANTHER" id="PTHR30161:SF1">
    <property type="entry name" value="FLAGELLAR BIOSYNTHESIS PROTEIN FLHA-RELATED"/>
    <property type="match status" value="1"/>
</dbReference>
<keyword evidence="3 7" id="KW-1003">Cell membrane</keyword>
<dbReference type="Gene3D" id="3.40.50.12790">
    <property type="entry name" value="FHIPEP family, domain 4"/>
    <property type="match status" value="1"/>
</dbReference>
<dbReference type="Proteomes" id="UP000183794">
    <property type="component" value="Unassembled WGS sequence"/>
</dbReference>
<protein>
    <recommendedName>
        <fullName evidence="7">Flagellar biosynthesis protein FlhA</fullName>
    </recommendedName>
</protein>
<dbReference type="NCBIfam" id="TIGR01398">
    <property type="entry name" value="FlhA"/>
    <property type="match status" value="1"/>
</dbReference>
<dbReference type="InterPro" id="IPR001712">
    <property type="entry name" value="T3SS_FHIPEP"/>
</dbReference>
<evidence type="ECO:0000256" key="1">
    <source>
        <dbReference type="ARBA" id="ARBA00004651"/>
    </source>
</evidence>
<dbReference type="PIRSF" id="PIRSF005419">
    <property type="entry name" value="FlhA"/>
    <property type="match status" value="1"/>
</dbReference>
<dbReference type="EMBL" id="FPLD01000014">
    <property type="protein sequence ID" value="SGY84875.1"/>
    <property type="molecule type" value="Genomic_DNA"/>
</dbReference>
<dbReference type="PRINTS" id="PR00949">
    <property type="entry name" value="TYPE3IMAPROT"/>
</dbReference>
<keyword evidence="7" id="KW-1006">Bacterial flagellum protein export</keyword>
<feature type="transmembrane region" description="Helical" evidence="7">
    <location>
        <begin position="106"/>
        <end position="129"/>
    </location>
</feature>
<dbReference type="PATRIC" id="fig|80854.5.peg.775"/>
<keyword evidence="7" id="KW-1005">Bacterial flagellum biogenesis</keyword>
<proteinExistence type="inferred from homology"/>
<reference evidence="8 9" key="1">
    <citation type="submission" date="2016-11" db="EMBL/GenBank/DDBJ databases">
        <authorList>
            <person name="Jaros S."/>
            <person name="Januszkiewicz K."/>
            <person name="Wedrychowicz H."/>
        </authorList>
    </citation>
    <scope>NUCLEOTIDE SEQUENCE [LARGE SCALE GENOMIC DNA]</scope>
    <source>
        <strain evidence="8">NVI 5450</strain>
    </source>
</reference>
<keyword evidence="4 7" id="KW-0812">Transmembrane</keyword>
<keyword evidence="8" id="KW-0282">Flagellum</keyword>
<evidence type="ECO:0000256" key="7">
    <source>
        <dbReference type="RuleBase" id="RU364093"/>
    </source>
</evidence>
<feature type="transmembrane region" description="Helical" evidence="7">
    <location>
        <begin position="198"/>
        <end position="219"/>
    </location>
</feature>
<evidence type="ECO:0000256" key="6">
    <source>
        <dbReference type="ARBA" id="ARBA00023136"/>
    </source>
</evidence>
<organism evidence="8 9">
    <name type="scientific">Moritella viscosa</name>
    <dbReference type="NCBI Taxonomy" id="80854"/>
    <lineage>
        <taxon>Bacteria</taxon>
        <taxon>Pseudomonadati</taxon>
        <taxon>Pseudomonadota</taxon>
        <taxon>Gammaproteobacteria</taxon>
        <taxon>Alteromonadales</taxon>
        <taxon>Moritellaceae</taxon>
        <taxon>Moritella</taxon>
    </lineage>
</organism>
<dbReference type="InterPro" id="IPR042194">
    <property type="entry name" value="FHIPEP_1"/>
</dbReference>
<comment type="similarity">
    <text evidence="2 7">Belongs to the FHIPEP (flagella/HR/invasion proteins export pore) family.</text>
</comment>
<dbReference type="Gene3D" id="1.10.8.540">
    <property type="entry name" value="FHIPEP family, domain 3"/>
    <property type="match status" value="1"/>
</dbReference>
<feature type="transmembrane region" description="Helical" evidence="7">
    <location>
        <begin position="66"/>
        <end position="86"/>
    </location>
</feature>
<dbReference type="Pfam" id="PF00771">
    <property type="entry name" value="FHIPEP"/>
    <property type="match status" value="1"/>
</dbReference>
<dbReference type="InterPro" id="IPR006301">
    <property type="entry name" value="FlhA"/>
</dbReference>
<keyword evidence="5 7" id="KW-1133">Transmembrane helix</keyword>
<evidence type="ECO:0000256" key="5">
    <source>
        <dbReference type="ARBA" id="ARBA00022989"/>
    </source>
</evidence>
<feature type="transmembrane region" description="Helical" evidence="7">
    <location>
        <begin position="298"/>
        <end position="315"/>
    </location>
</feature>
<evidence type="ECO:0000313" key="9">
    <source>
        <dbReference type="Proteomes" id="UP000183794"/>
    </source>
</evidence>
<keyword evidence="6 7" id="KW-0472">Membrane</keyword>
<gene>
    <name evidence="7" type="primary">flhA</name>
    <name evidence="8" type="ORF">NVI5450_0448</name>
</gene>
<keyword evidence="8" id="KW-0966">Cell projection</keyword>
<dbReference type="AlphaFoldDB" id="A0A090I9Y4"/>
<comment type="function">
    <text evidence="7">Required for formation of the rod structure of the flagellar apparatus. Together with FliI and FliH, may constitute the export apparatus of flagellin.</text>
</comment>
<accession>A0A090I9Y4</accession>
<dbReference type="KEGG" id="mvs:MVIS_0741"/>
<keyword evidence="7" id="KW-0653">Protein transport</keyword>
<dbReference type="InterPro" id="IPR042196">
    <property type="entry name" value="FHIPEP_4"/>
</dbReference>
<dbReference type="HOGENOM" id="CLU_015346_3_0_6"/>
<keyword evidence="7" id="KW-0813">Transport</keyword>
<dbReference type="RefSeq" id="WP_045109175.1">
    <property type="nucleotide sequence ID" value="NZ_CAWRBC010000105.1"/>
</dbReference>
<evidence type="ECO:0000313" key="8">
    <source>
        <dbReference type="EMBL" id="SGY84875.1"/>
    </source>
</evidence>
<sequence>MNWNTIKNIKVSVPIFLLAVLAMVMLPLPAWILDSLFTFNIVLSILVLLVAVSAKRPLDFSVFPTVLLLATLLRLTLNVASTRMVLLHGHEGGDAVGKVIQAFGEVVIGGNYVVGMVVFIILMIINFVVITKGGERISEVTARFTLDALPGKQMAIDADLNAGIIDQDQAKTRRTDVSHEADFYGAMDGASKFVRGDAIAGLMILFINLLGGLAIGVFQNDLSVADAFQRFALLTIGDGLVAQIPSLLLATAAAIIVTRINNDDGELSGQIGRQLLATPSVIYTSAIVMLILGLVPGMPTLVFLIFAAVLALVGWKQKDHLTDHAPIQQAEKMVESLTKKDEQLKWSDLPVIDCLSIELGYQLVSLVDQEQDGELLNRIRGIRKTNSEKMGFLIPEVRIKDNLTLKPSEYRIKLNGAKVAEASVKHDQLLAIKSGEVFGTLDGEITRDPAYNMEAVWISPNIKSKALNLGYSVVDCPTVIATHMSKIIRDNLSEIFGYNENEALMERLKSLSPKLADNIEKALTNNDQLKVFRQLLREQVPLVDITNIATTIIDSAETTKDPILLSSDIRCTLKRSLITLAIGDRTKLNTFTLADELEQTLLTALNQSQQEAKTAIDSFPIDPNLLSQLQQRMPTVKEQLQQNGHPATLLVTPQLRPLLARYARSFAKGLSVLSYNEIPEHIQVDVVGTLG</sequence>